<gene>
    <name evidence="2" type="ORF">M427DRAFT_33411</name>
</gene>
<feature type="transmembrane region" description="Helical" evidence="1">
    <location>
        <begin position="12"/>
        <end position="33"/>
    </location>
</feature>
<dbReference type="EMBL" id="KQ965772">
    <property type="protein sequence ID" value="KXS13974.1"/>
    <property type="molecule type" value="Genomic_DNA"/>
</dbReference>
<protein>
    <submittedName>
        <fullName evidence="2">Uncharacterized protein</fullName>
    </submittedName>
</protein>
<dbReference type="Proteomes" id="UP000070544">
    <property type="component" value="Unassembled WGS sequence"/>
</dbReference>
<keyword evidence="3" id="KW-1185">Reference proteome</keyword>
<keyword evidence="1" id="KW-1133">Transmembrane helix</keyword>
<evidence type="ECO:0000313" key="2">
    <source>
        <dbReference type="EMBL" id="KXS13974.1"/>
    </source>
</evidence>
<sequence length="120" mass="13273">MTPPTLDEKIVAIATGFANYAVSLRTLAMVFAAKSLPDTDSSTWRTLMSFWEKFLGVVVLLEVIIVVAIGTEFVAPDHGAGAAVVYTSSDNTPDSHNYVITREELMRRIRRVGREMHDIC</sequence>
<evidence type="ECO:0000256" key="1">
    <source>
        <dbReference type="SAM" id="Phobius"/>
    </source>
</evidence>
<proteinExistence type="predicted"/>
<keyword evidence="1" id="KW-0472">Membrane</keyword>
<keyword evidence="1" id="KW-0812">Transmembrane</keyword>
<dbReference type="AlphaFoldDB" id="A0A139ABF5"/>
<organism evidence="2 3">
    <name type="scientific">Gonapodya prolifera (strain JEL478)</name>
    <name type="common">Monoblepharis prolifera</name>
    <dbReference type="NCBI Taxonomy" id="1344416"/>
    <lineage>
        <taxon>Eukaryota</taxon>
        <taxon>Fungi</taxon>
        <taxon>Fungi incertae sedis</taxon>
        <taxon>Chytridiomycota</taxon>
        <taxon>Chytridiomycota incertae sedis</taxon>
        <taxon>Monoblepharidomycetes</taxon>
        <taxon>Monoblepharidales</taxon>
        <taxon>Gonapodyaceae</taxon>
        <taxon>Gonapodya</taxon>
    </lineage>
</organism>
<name>A0A139ABF5_GONPJ</name>
<accession>A0A139ABF5</accession>
<evidence type="ECO:0000313" key="3">
    <source>
        <dbReference type="Proteomes" id="UP000070544"/>
    </source>
</evidence>
<feature type="transmembrane region" description="Helical" evidence="1">
    <location>
        <begin position="54"/>
        <end position="75"/>
    </location>
</feature>
<reference evidence="2 3" key="1">
    <citation type="journal article" date="2015" name="Genome Biol. Evol.">
        <title>Phylogenomic analyses indicate that early fungi evolved digesting cell walls of algal ancestors of land plants.</title>
        <authorList>
            <person name="Chang Y."/>
            <person name="Wang S."/>
            <person name="Sekimoto S."/>
            <person name="Aerts A.L."/>
            <person name="Choi C."/>
            <person name="Clum A."/>
            <person name="LaButti K.M."/>
            <person name="Lindquist E.A."/>
            <person name="Yee Ngan C."/>
            <person name="Ohm R.A."/>
            <person name="Salamov A.A."/>
            <person name="Grigoriev I.V."/>
            <person name="Spatafora J.W."/>
            <person name="Berbee M.L."/>
        </authorList>
    </citation>
    <scope>NUCLEOTIDE SEQUENCE [LARGE SCALE GENOMIC DNA]</scope>
    <source>
        <strain evidence="2 3">JEL478</strain>
    </source>
</reference>